<dbReference type="GO" id="GO:0008168">
    <property type="term" value="F:methyltransferase activity"/>
    <property type="evidence" value="ECO:0007669"/>
    <property type="project" value="UniProtKB-KW"/>
</dbReference>
<comment type="caution">
    <text evidence="3">The sequence shown here is derived from an EMBL/GenBank/DDBJ whole genome shotgun (WGS) entry which is preliminary data.</text>
</comment>
<feature type="domain" description="DUF6094" evidence="2">
    <location>
        <begin position="10"/>
        <end position="200"/>
    </location>
</feature>
<dbReference type="OrthoDB" id="1843260at2"/>
<dbReference type="InterPro" id="IPR002052">
    <property type="entry name" value="DNA_methylase_N6_adenine_CS"/>
</dbReference>
<name>A0A6C2C905_9LACO</name>
<dbReference type="PROSITE" id="PS00092">
    <property type="entry name" value="N6_MTASE"/>
    <property type="match status" value="1"/>
</dbReference>
<organism evidence="3 4">
    <name type="scientific">Weissella muntiaci</name>
    <dbReference type="NCBI Taxonomy" id="2508881"/>
    <lineage>
        <taxon>Bacteria</taxon>
        <taxon>Bacillati</taxon>
        <taxon>Bacillota</taxon>
        <taxon>Bacilli</taxon>
        <taxon>Lactobacillales</taxon>
        <taxon>Lactobacillaceae</taxon>
        <taxon>Weissella</taxon>
    </lineage>
</organism>
<evidence type="ECO:0000256" key="1">
    <source>
        <dbReference type="SAM" id="MobiDB-lite"/>
    </source>
</evidence>
<evidence type="ECO:0000259" key="2">
    <source>
        <dbReference type="Pfam" id="PF19587"/>
    </source>
</evidence>
<keyword evidence="3" id="KW-0808">Transferase</keyword>
<dbReference type="InterPro" id="IPR046076">
    <property type="entry name" value="DUF6094"/>
</dbReference>
<feature type="region of interest" description="Disordered" evidence="1">
    <location>
        <begin position="337"/>
        <end position="357"/>
    </location>
</feature>
<gene>
    <name evidence="3" type="ORF">ESZ50_02210</name>
</gene>
<proteinExistence type="predicted"/>
<dbReference type="EMBL" id="SDGZ01000008">
    <property type="protein sequence ID" value="TYC50501.1"/>
    <property type="molecule type" value="Genomic_DNA"/>
</dbReference>
<feature type="compositionally biased region" description="Low complexity" evidence="1">
    <location>
        <begin position="339"/>
        <end position="351"/>
    </location>
</feature>
<evidence type="ECO:0000313" key="3">
    <source>
        <dbReference type="EMBL" id="TYC50501.1"/>
    </source>
</evidence>
<sequence length="401" mass="45486">MIMRINNGSGRIGNQLMMGYYATPEFGVGDVLVNKLLNWGDPSDENFYHRLFDPTAGKGKILAYIVNNSKNVNVELMDTFGVELDAYRASEAKSVLNHVLHSPIEKTRLSPEMFDFVFSNPPYLADGDGNNFEYTVLDRATNVLKATGIHVFIDRWDRFTLPKFQNHFLSLYEDGMLMRFNDEQFEDFEQVIFIGKKRRSQTVIDPKYQDNDVLLRKQFSKLNELGSTRFGDIHQMVKEYLPTIGDINHEWTVPFSKQGKYTFSSVVDYPEDYQGVGNSAPLQSLFERFVESSKPLDQSNPLNRPKSLINSGQIGVMIMSGLAKGSFGEGSTFHLAQGSESVSTSTRSEISSDNEGRVSSIKEIETTSRQASFVIATKAFGFRRLYNKMPEPERNVDEIEE</sequence>
<accession>A0A6C2C905</accession>
<evidence type="ECO:0000313" key="4">
    <source>
        <dbReference type="Proteomes" id="UP000371977"/>
    </source>
</evidence>
<keyword evidence="3" id="KW-0489">Methyltransferase</keyword>
<dbReference type="Proteomes" id="UP000371977">
    <property type="component" value="Unassembled WGS sequence"/>
</dbReference>
<keyword evidence="4" id="KW-1185">Reference proteome</keyword>
<dbReference type="InterPro" id="IPR029063">
    <property type="entry name" value="SAM-dependent_MTases_sf"/>
</dbReference>
<dbReference type="SUPFAM" id="SSF53335">
    <property type="entry name" value="S-adenosyl-L-methionine-dependent methyltransferases"/>
    <property type="match status" value="1"/>
</dbReference>
<dbReference type="Pfam" id="PF19587">
    <property type="entry name" value="DUF6094"/>
    <property type="match status" value="1"/>
</dbReference>
<dbReference type="GO" id="GO:0032259">
    <property type="term" value="P:methylation"/>
    <property type="evidence" value="ECO:0007669"/>
    <property type="project" value="UniProtKB-KW"/>
</dbReference>
<dbReference type="GO" id="GO:0003676">
    <property type="term" value="F:nucleic acid binding"/>
    <property type="evidence" value="ECO:0007669"/>
    <property type="project" value="InterPro"/>
</dbReference>
<reference evidence="3 4" key="1">
    <citation type="submission" date="2019-01" db="EMBL/GenBank/DDBJ databases">
        <title>Weissella sp. nov., a novel lactic acid bacterium isolated from animal feces.</title>
        <authorList>
            <person name="Wang L.-T."/>
        </authorList>
    </citation>
    <scope>NUCLEOTIDE SEQUENCE [LARGE SCALE GENOMIC DNA]</scope>
    <source>
        <strain evidence="3 4">8H-2</strain>
    </source>
</reference>
<protein>
    <submittedName>
        <fullName evidence="3">SAM-dependent DNA methyltransferase</fullName>
    </submittedName>
</protein>
<dbReference type="Gene3D" id="3.40.50.150">
    <property type="entry name" value="Vaccinia Virus protein VP39"/>
    <property type="match status" value="1"/>
</dbReference>
<dbReference type="AlphaFoldDB" id="A0A6C2C905"/>